<reference evidence="2" key="1">
    <citation type="submission" date="2017-09" db="EMBL/GenBank/DDBJ databases">
        <title>Depth-based differentiation of microbial function through sediment-hosted aquifers and enrichment of novel symbionts in the deep terrestrial subsurface.</title>
        <authorList>
            <person name="Probst A.J."/>
            <person name="Ladd B."/>
            <person name="Jarett J.K."/>
            <person name="Geller-Mcgrath D.E."/>
            <person name="Sieber C.M.K."/>
            <person name="Emerson J.B."/>
            <person name="Anantharaman K."/>
            <person name="Thomas B.C."/>
            <person name="Malmstrom R."/>
            <person name="Stieglmeier M."/>
            <person name="Klingl A."/>
            <person name="Woyke T."/>
            <person name="Ryan C.M."/>
            <person name="Banfield J.F."/>
        </authorList>
    </citation>
    <scope>NUCLEOTIDE SEQUENCE [LARGE SCALE GENOMIC DNA]</scope>
</reference>
<gene>
    <name evidence="1" type="ORF">CO173_02795</name>
</gene>
<dbReference type="AlphaFoldDB" id="A0A2M7XFN5"/>
<proteinExistence type="predicted"/>
<name>A0A2M7XFN5_9BACT</name>
<evidence type="ECO:0000313" key="1">
    <source>
        <dbReference type="EMBL" id="PJA46672.1"/>
    </source>
</evidence>
<organism evidence="1 2">
    <name type="scientific">Candidatus Uhrbacteria bacterium CG_4_9_14_3_um_filter_41_35</name>
    <dbReference type="NCBI Taxonomy" id="1975034"/>
    <lineage>
        <taxon>Bacteria</taxon>
        <taxon>Candidatus Uhriibacteriota</taxon>
    </lineage>
</organism>
<dbReference type="Proteomes" id="UP000231263">
    <property type="component" value="Unassembled WGS sequence"/>
</dbReference>
<evidence type="ECO:0000313" key="2">
    <source>
        <dbReference type="Proteomes" id="UP000231263"/>
    </source>
</evidence>
<comment type="caution">
    <text evidence="1">The sequence shown here is derived from an EMBL/GenBank/DDBJ whole genome shotgun (WGS) entry which is preliminary data.</text>
</comment>
<protein>
    <submittedName>
        <fullName evidence="1">Uncharacterized protein</fullName>
    </submittedName>
</protein>
<dbReference type="EMBL" id="PFWT01000009">
    <property type="protein sequence ID" value="PJA46672.1"/>
    <property type="molecule type" value="Genomic_DNA"/>
</dbReference>
<accession>A0A2M7XFN5</accession>
<sequence length="63" mass="7339">MTAIIHPRLSLAKAKPRIYLIATLVKQKTANDDPYPKKWTRKCSLFGVRINERGFFEIILLPR</sequence>